<feature type="region of interest" description="Disordered" evidence="1">
    <location>
        <begin position="15"/>
        <end position="43"/>
    </location>
</feature>
<sequence length="277" mass="29770">MELSLLPDVAAWEEGERRPQVRGDHAARETQLQSSMPPAEGSQKLWDKLTSELGLCKSLCVKPGSDGCSTGVARLSCAGDLTKYAAAVRASLPQIQANTFSKPHGIIEMPNPPPEYFLFEPFVETDQISARSKSVWMMAGGEPQAVDDGLSWAGRSRWVEITVGVLGSKNEMRALTPSITVRESGDILSLEEKFQGGTGINLTPPPASIVIIIEANTIPGMTPSTVLFHQALAENPPLSPQEFLKTAVLLALERSSSFGRAAAQQGSTDLQQTDLQN</sequence>
<evidence type="ECO:0000313" key="2">
    <source>
        <dbReference type="EMBL" id="GBG84262.1"/>
    </source>
</evidence>
<reference evidence="2 3" key="1">
    <citation type="journal article" date="2018" name="Cell">
        <title>The Chara Genome: Secondary Complexity and Implications for Plant Terrestrialization.</title>
        <authorList>
            <person name="Nishiyama T."/>
            <person name="Sakayama H."/>
            <person name="Vries J.D."/>
            <person name="Buschmann H."/>
            <person name="Saint-Marcoux D."/>
            <person name="Ullrich K.K."/>
            <person name="Haas F.B."/>
            <person name="Vanderstraeten L."/>
            <person name="Becker D."/>
            <person name="Lang D."/>
            <person name="Vosolsobe S."/>
            <person name="Rombauts S."/>
            <person name="Wilhelmsson P.K.I."/>
            <person name="Janitza P."/>
            <person name="Kern R."/>
            <person name="Heyl A."/>
            <person name="Rumpler F."/>
            <person name="Villalobos L.I.A.C."/>
            <person name="Clay J.M."/>
            <person name="Skokan R."/>
            <person name="Toyoda A."/>
            <person name="Suzuki Y."/>
            <person name="Kagoshima H."/>
            <person name="Schijlen E."/>
            <person name="Tajeshwar N."/>
            <person name="Catarino B."/>
            <person name="Hetherington A.J."/>
            <person name="Saltykova A."/>
            <person name="Bonnot C."/>
            <person name="Breuninger H."/>
            <person name="Symeonidi A."/>
            <person name="Radhakrishnan G.V."/>
            <person name="Van Nieuwerburgh F."/>
            <person name="Deforce D."/>
            <person name="Chang C."/>
            <person name="Karol K.G."/>
            <person name="Hedrich R."/>
            <person name="Ulvskov P."/>
            <person name="Glockner G."/>
            <person name="Delwiche C.F."/>
            <person name="Petrasek J."/>
            <person name="Van de Peer Y."/>
            <person name="Friml J."/>
            <person name="Beilby M."/>
            <person name="Dolan L."/>
            <person name="Kohara Y."/>
            <person name="Sugano S."/>
            <person name="Fujiyama A."/>
            <person name="Delaux P.-M."/>
            <person name="Quint M."/>
            <person name="TheiBen G."/>
            <person name="Hagemann M."/>
            <person name="Harholt J."/>
            <person name="Dunand C."/>
            <person name="Zachgo S."/>
            <person name="Langdale J."/>
            <person name="Maumus F."/>
            <person name="Straeten D.V.D."/>
            <person name="Gould S.B."/>
            <person name="Rensing S.A."/>
        </authorList>
    </citation>
    <scope>NUCLEOTIDE SEQUENCE [LARGE SCALE GENOMIC DNA]</scope>
    <source>
        <strain evidence="2 3">S276</strain>
    </source>
</reference>
<comment type="caution">
    <text evidence="2">The sequence shown here is derived from an EMBL/GenBank/DDBJ whole genome shotgun (WGS) entry which is preliminary data.</text>
</comment>
<dbReference type="Gramene" id="GBG84262">
    <property type="protein sequence ID" value="GBG84262"/>
    <property type="gene ID" value="CBR_g38233"/>
</dbReference>
<feature type="compositionally biased region" description="Basic and acidic residues" evidence="1">
    <location>
        <begin position="15"/>
        <end position="28"/>
    </location>
</feature>
<name>A0A388LPX7_CHABU</name>
<dbReference type="AlphaFoldDB" id="A0A388LPX7"/>
<protein>
    <submittedName>
        <fullName evidence="2">Uncharacterized protein</fullName>
    </submittedName>
</protein>
<evidence type="ECO:0000256" key="1">
    <source>
        <dbReference type="SAM" id="MobiDB-lite"/>
    </source>
</evidence>
<dbReference type="STRING" id="69332.A0A388LPX7"/>
<dbReference type="OrthoDB" id="2013972at2759"/>
<proteinExistence type="predicted"/>
<dbReference type="EMBL" id="BFEA01000470">
    <property type="protein sequence ID" value="GBG84262.1"/>
    <property type="molecule type" value="Genomic_DNA"/>
</dbReference>
<accession>A0A388LPX7</accession>
<organism evidence="2 3">
    <name type="scientific">Chara braunii</name>
    <name type="common">Braun's stonewort</name>
    <dbReference type="NCBI Taxonomy" id="69332"/>
    <lineage>
        <taxon>Eukaryota</taxon>
        <taxon>Viridiplantae</taxon>
        <taxon>Streptophyta</taxon>
        <taxon>Charophyceae</taxon>
        <taxon>Charales</taxon>
        <taxon>Characeae</taxon>
        <taxon>Chara</taxon>
    </lineage>
</organism>
<keyword evidence="3" id="KW-1185">Reference proteome</keyword>
<evidence type="ECO:0000313" key="3">
    <source>
        <dbReference type="Proteomes" id="UP000265515"/>
    </source>
</evidence>
<dbReference type="Gene3D" id="3.30.470.20">
    <property type="entry name" value="ATP-grasp fold, B domain"/>
    <property type="match status" value="2"/>
</dbReference>
<gene>
    <name evidence="2" type="ORF">CBR_g38233</name>
</gene>
<dbReference type="Proteomes" id="UP000265515">
    <property type="component" value="Unassembled WGS sequence"/>
</dbReference>